<proteinExistence type="predicted"/>
<evidence type="ECO:0000313" key="3">
    <source>
        <dbReference type="Proteomes" id="UP000271974"/>
    </source>
</evidence>
<sequence>MLDKALNKDRGQGHEPNNLSVRDAELVELRHSYRCDVERLSRHSRQTLQEVMTTKNAEIDQLTSELGGIKHQIALAQREVKAVRSAHVTLKHSLDKHLSETLGNINHVTSTLSVRDAELVELRHSYRCDVERLSRHSRQTLQEVMTTKNAEIDQLTSELGGIKHQIALAQREVKAVRNAHVTLKHSLDKHLSETLGNINHVTSTVGLSFLAVCSQYRMHLTEEGVIDVECVREVRV</sequence>
<reference evidence="2 3" key="1">
    <citation type="submission" date="2019-01" db="EMBL/GenBank/DDBJ databases">
        <title>A draft genome assembly of the solar-powered sea slug Elysia chlorotica.</title>
        <authorList>
            <person name="Cai H."/>
            <person name="Li Q."/>
            <person name="Fang X."/>
            <person name="Li J."/>
            <person name="Curtis N.E."/>
            <person name="Altenburger A."/>
            <person name="Shibata T."/>
            <person name="Feng M."/>
            <person name="Maeda T."/>
            <person name="Schwartz J.A."/>
            <person name="Shigenobu S."/>
            <person name="Lundholm N."/>
            <person name="Nishiyama T."/>
            <person name="Yang H."/>
            <person name="Hasebe M."/>
            <person name="Li S."/>
            <person name="Pierce S.K."/>
            <person name="Wang J."/>
        </authorList>
    </citation>
    <scope>NUCLEOTIDE SEQUENCE [LARGE SCALE GENOMIC DNA]</scope>
    <source>
        <strain evidence="2">EC2010</strain>
        <tissue evidence="2">Whole organism of an adult</tissue>
    </source>
</reference>
<feature type="coiled-coil region" evidence="1">
    <location>
        <begin position="45"/>
        <end position="79"/>
    </location>
</feature>
<evidence type="ECO:0000256" key="1">
    <source>
        <dbReference type="SAM" id="Coils"/>
    </source>
</evidence>
<dbReference type="AlphaFoldDB" id="A0A433UE43"/>
<dbReference type="Proteomes" id="UP000271974">
    <property type="component" value="Unassembled WGS sequence"/>
</dbReference>
<comment type="caution">
    <text evidence="2">The sequence shown here is derived from an EMBL/GenBank/DDBJ whole genome shotgun (WGS) entry which is preliminary data.</text>
</comment>
<keyword evidence="1" id="KW-0175">Coiled coil</keyword>
<feature type="coiled-coil region" evidence="1">
    <location>
        <begin position="138"/>
        <end position="172"/>
    </location>
</feature>
<organism evidence="2 3">
    <name type="scientific">Elysia chlorotica</name>
    <name type="common">Eastern emerald elysia</name>
    <name type="synonym">Sea slug</name>
    <dbReference type="NCBI Taxonomy" id="188477"/>
    <lineage>
        <taxon>Eukaryota</taxon>
        <taxon>Metazoa</taxon>
        <taxon>Spiralia</taxon>
        <taxon>Lophotrochozoa</taxon>
        <taxon>Mollusca</taxon>
        <taxon>Gastropoda</taxon>
        <taxon>Heterobranchia</taxon>
        <taxon>Euthyneura</taxon>
        <taxon>Panpulmonata</taxon>
        <taxon>Sacoglossa</taxon>
        <taxon>Placobranchoidea</taxon>
        <taxon>Plakobranchidae</taxon>
        <taxon>Elysia</taxon>
    </lineage>
</organism>
<evidence type="ECO:0000313" key="2">
    <source>
        <dbReference type="EMBL" id="RUS92059.1"/>
    </source>
</evidence>
<name>A0A433UE43_ELYCH</name>
<gene>
    <name evidence="2" type="ORF">EGW08_000272</name>
</gene>
<dbReference type="EMBL" id="RQTK01000003">
    <property type="protein sequence ID" value="RUS92059.1"/>
    <property type="molecule type" value="Genomic_DNA"/>
</dbReference>
<keyword evidence="3" id="KW-1185">Reference proteome</keyword>
<accession>A0A433UE43</accession>
<protein>
    <submittedName>
        <fullName evidence="2">Uncharacterized protein</fullName>
    </submittedName>
</protein>